<proteinExistence type="predicted"/>
<name>A0A1N6DRI2_9GAMM</name>
<feature type="transmembrane region" description="Helical" evidence="1">
    <location>
        <begin position="28"/>
        <end position="51"/>
    </location>
</feature>
<organism evidence="3 4">
    <name type="scientific">Sulfurivirga caldicuralii</name>
    <dbReference type="NCBI Taxonomy" id="364032"/>
    <lineage>
        <taxon>Bacteria</taxon>
        <taxon>Pseudomonadati</taxon>
        <taxon>Pseudomonadota</taxon>
        <taxon>Gammaproteobacteria</taxon>
        <taxon>Thiotrichales</taxon>
        <taxon>Piscirickettsiaceae</taxon>
        <taxon>Sulfurivirga</taxon>
    </lineage>
</organism>
<keyword evidence="1" id="KW-0812">Transmembrane</keyword>
<dbReference type="STRING" id="364032.SAMN05443662_0366"/>
<feature type="domain" description="SPOR" evidence="2">
    <location>
        <begin position="123"/>
        <end position="201"/>
    </location>
</feature>
<protein>
    <submittedName>
        <fullName evidence="3">Sporulation related domain-containing protein</fullName>
    </submittedName>
</protein>
<gene>
    <name evidence="3" type="ORF">SAMN05443662_0366</name>
</gene>
<sequence>MSRYHARRQPYVRQSQQQRMTQARQRRLWIAGGIGLSLAFVAGYFVASHFLHGHSRASQSSPTVFQQAAAQKEAGLTSQSAAAVKQPQVEAPQPEKAEGMSEFSFYTSLPREKVQVDAKPLPIRLEQPVVIVAGTFRSQERAQKELARLARQGFKLRIVPRQVNGRTLYQLRTAPLDNKLDVNLLRNRLAQAGARVLVVKTRSAEPSQSHESHQPQP</sequence>
<keyword evidence="4" id="KW-1185">Reference proteome</keyword>
<evidence type="ECO:0000259" key="2">
    <source>
        <dbReference type="PROSITE" id="PS51724"/>
    </source>
</evidence>
<dbReference type="RefSeq" id="WP_074200684.1">
    <property type="nucleotide sequence ID" value="NZ_FSRE01000001.1"/>
</dbReference>
<dbReference type="GO" id="GO:0042834">
    <property type="term" value="F:peptidoglycan binding"/>
    <property type="evidence" value="ECO:0007669"/>
    <property type="project" value="InterPro"/>
</dbReference>
<evidence type="ECO:0000256" key="1">
    <source>
        <dbReference type="SAM" id="Phobius"/>
    </source>
</evidence>
<dbReference type="Pfam" id="PF05036">
    <property type="entry name" value="SPOR"/>
    <property type="match status" value="1"/>
</dbReference>
<dbReference type="InterPro" id="IPR007730">
    <property type="entry name" value="SPOR-like_dom"/>
</dbReference>
<evidence type="ECO:0000313" key="3">
    <source>
        <dbReference type="EMBL" id="SIN73386.1"/>
    </source>
</evidence>
<accession>A0A1N6DRI2</accession>
<dbReference type="SUPFAM" id="SSF110997">
    <property type="entry name" value="Sporulation related repeat"/>
    <property type="match status" value="1"/>
</dbReference>
<dbReference type="Gene3D" id="3.30.70.1070">
    <property type="entry name" value="Sporulation related repeat"/>
    <property type="match status" value="1"/>
</dbReference>
<dbReference type="EMBL" id="FSRE01000001">
    <property type="protein sequence ID" value="SIN73386.1"/>
    <property type="molecule type" value="Genomic_DNA"/>
</dbReference>
<dbReference type="PROSITE" id="PS51724">
    <property type="entry name" value="SPOR"/>
    <property type="match status" value="1"/>
</dbReference>
<evidence type="ECO:0000313" key="4">
    <source>
        <dbReference type="Proteomes" id="UP000198461"/>
    </source>
</evidence>
<reference evidence="3 4" key="1">
    <citation type="submission" date="2016-11" db="EMBL/GenBank/DDBJ databases">
        <authorList>
            <person name="Jaros S."/>
            <person name="Januszkiewicz K."/>
            <person name="Wedrychowicz H."/>
        </authorList>
    </citation>
    <scope>NUCLEOTIDE SEQUENCE [LARGE SCALE GENOMIC DNA]</scope>
    <source>
        <strain evidence="3 4">DSM 17737</strain>
    </source>
</reference>
<dbReference type="InterPro" id="IPR036680">
    <property type="entry name" value="SPOR-like_sf"/>
</dbReference>
<dbReference type="AlphaFoldDB" id="A0A1N6DRI2"/>
<dbReference type="Proteomes" id="UP000198461">
    <property type="component" value="Unassembled WGS sequence"/>
</dbReference>
<keyword evidence="1" id="KW-0472">Membrane</keyword>
<keyword evidence="1" id="KW-1133">Transmembrane helix</keyword>